<evidence type="ECO:0000259" key="6">
    <source>
        <dbReference type="PROSITE" id="PS50045"/>
    </source>
</evidence>
<protein>
    <submittedName>
        <fullName evidence="7">Transcriptional regulator containing GAF, AAA-type ATPase, and DNA-binding Fis domains</fullName>
    </submittedName>
</protein>
<dbReference type="PROSITE" id="PS50045">
    <property type="entry name" value="SIGMA54_INTERACT_4"/>
    <property type="match status" value="1"/>
</dbReference>
<gene>
    <name evidence="7" type="ORF">SAMN02745702_02943</name>
</gene>
<dbReference type="CDD" id="cd00009">
    <property type="entry name" value="AAA"/>
    <property type="match status" value="1"/>
</dbReference>
<dbReference type="EMBL" id="FUYA01000018">
    <property type="protein sequence ID" value="SKA83979.1"/>
    <property type="molecule type" value="Genomic_DNA"/>
</dbReference>
<evidence type="ECO:0000256" key="4">
    <source>
        <dbReference type="ARBA" id="ARBA00023125"/>
    </source>
</evidence>
<dbReference type="RefSeq" id="WP_078686203.1">
    <property type="nucleotide sequence ID" value="NZ_FUYA01000018.1"/>
</dbReference>
<dbReference type="Pfam" id="PF25601">
    <property type="entry name" value="AAA_lid_14"/>
    <property type="match status" value="1"/>
</dbReference>
<dbReference type="Gene3D" id="1.10.8.60">
    <property type="match status" value="1"/>
</dbReference>
<dbReference type="InterPro" id="IPR027417">
    <property type="entry name" value="P-loop_NTPase"/>
</dbReference>
<dbReference type="InterPro" id="IPR002197">
    <property type="entry name" value="HTH_Fis"/>
</dbReference>
<dbReference type="InterPro" id="IPR025943">
    <property type="entry name" value="Sigma_54_int_dom_ATP-bd_2"/>
</dbReference>
<proteinExistence type="predicted"/>
<dbReference type="InterPro" id="IPR003593">
    <property type="entry name" value="AAA+_ATPase"/>
</dbReference>
<dbReference type="PROSITE" id="PS00688">
    <property type="entry name" value="SIGMA54_INTERACT_3"/>
    <property type="match status" value="1"/>
</dbReference>
<dbReference type="InterPro" id="IPR058031">
    <property type="entry name" value="AAA_lid_NorR"/>
</dbReference>
<keyword evidence="5" id="KW-0804">Transcription</keyword>
<dbReference type="GO" id="GO:0006355">
    <property type="term" value="P:regulation of DNA-templated transcription"/>
    <property type="evidence" value="ECO:0007669"/>
    <property type="project" value="InterPro"/>
</dbReference>
<dbReference type="InterPro" id="IPR025944">
    <property type="entry name" value="Sigma_54_int_dom_CS"/>
</dbReference>
<dbReference type="InterPro" id="IPR029016">
    <property type="entry name" value="GAF-like_dom_sf"/>
</dbReference>
<reference evidence="7 8" key="1">
    <citation type="submission" date="2017-02" db="EMBL/GenBank/DDBJ databases">
        <authorList>
            <person name="Peterson S.W."/>
        </authorList>
    </citation>
    <scope>NUCLEOTIDE SEQUENCE [LARGE SCALE GENOMIC DNA]</scope>
    <source>
        <strain evidence="7 8">DSM 18034</strain>
    </source>
</reference>
<dbReference type="InterPro" id="IPR002078">
    <property type="entry name" value="Sigma_54_int"/>
</dbReference>
<feature type="domain" description="Sigma-54 factor interaction" evidence="6">
    <location>
        <begin position="204"/>
        <end position="434"/>
    </location>
</feature>
<keyword evidence="2" id="KW-0067">ATP-binding</keyword>
<dbReference type="PRINTS" id="PR01590">
    <property type="entry name" value="HTHFIS"/>
</dbReference>
<keyword evidence="4 7" id="KW-0238">DNA-binding</keyword>
<name>A0A1T4X3H0_9BACT</name>
<dbReference type="Pfam" id="PF00158">
    <property type="entry name" value="Sigma54_activat"/>
    <property type="match status" value="1"/>
</dbReference>
<keyword evidence="3" id="KW-0805">Transcription regulation</keyword>
<dbReference type="GO" id="GO:0043565">
    <property type="term" value="F:sequence-specific DNA binding"/>
    <property type="evidence" value="ECO:0007669"/>
    <property type="project" value="InterPro"/>
</dbReference>
<dbReference type="GO" id="GO:0005524">
    <property type="term" value="F:ATP binding"/>
    <property type="evidence" value="ECO:0007669"/>
    <property type="project" value="UniProtKB-KW"/>
</dbReference>
<dbReference type="Proteomes" id="UP000189733">
    <property type="component" value="Unassembled WGS sequence"/>
</dbReference>
<evidence type="ECO:0000256" key="2">
    <source>
        <dbReference type="ARBA" id="ARBA00022840"/>
    </source>
</evidence>
<accession>A0A1T4X3H0</accession>
<dbReference type="Gene3D" id="1.10.10.60">
    <property type="entry name" value="Homeodomain-like"/>
    <property type="match status" value="1"/>
</dbReference>
<dbReference type="SUPFAM" id="SSF52540">
    <property type="entry name" value="P-loop containing nucleoside triphosphate hydrolases"/>
    <property type="match status" value="1"/>
</dbReference>
<dbReference type="Gene3D" id="3.30.450.40">
    <property type="match status" value="1"/>
</dbReference>
<dbReference type="AlphaFoldDB" id="A0A1T4X3H0"/>
<keyword evidence="8" id="KW-1185">Reference proteome</keyword>
<evidence type="ECO:0000256" key="1">
    <source>
        <dbReference type="ARBA" id="ARBA00022741"/>
    </source>
</evidence>
<sequence length="565" mass="63524">MTHSLEDNMDFLTEAMTRLNGSLDMKESLVHTFDFLEKHFPIDAISLHQYSNDLKSLNLLFLVQSGRFDFVEMSVPLSETDARSLFLHNAGVSGVINTPNNRKESVASLHSNALRSLVPFKERGYLVCILRSEEKILGHLCLMGKHLGCFTREHEQKFELLLTPFALAMSNLLQYKRTLEFQSKLREERDELEKNLESLRGRHVIGERGGLKSTMDVVRQLEDRELPALILGETGVGKELIADAIQAISPRQNKPFIKVNCGAIPESLVDSELFGYEKGAFTGASVSRPGRFEQANGGTLFLDEIGELPLKAQVRLLRVLQNNEVERIGSTKTIDIDVRVIAATNRNLELMMQKGDFREDLYYRLYVFPIHVPPLRERTQDIPALIYSFMKRVCDELGLDGLPQLPSKTVDRLLKYSWPGNVRELENLVKRGITLSPQGPLYLEELLPQDEGWYIAPEESQSYFEKTIDARVEAVLEQHLPKLHLASKLGLSSFEHEGAPDDNSFSSSALPPVIKPLDDTIREAIQAALVQAQGKISGAGGAAELLQLNPNTLRSKMRKMGIRAH</sequence>
<dbReference type="FunFam" id="3.40.50.300:FF:000006">
    <property type="entry name" value="DNA-binding transcriptional regulator NtrC"/>
    <property type="match status" value="1"/>
</dbReference>
<dbReference type="Gene3D" id="3.40.50.300">
    <property type="entry name" value="P-loop containing nucleotide triphosphate hydrolases"/>
    <property type="match status" value="1"/>
</dbReference>
<dbReference type="PANTHER" id="PTHR32071:SF117">
    <property type="entry name" value="PTS-DEPENDENT DIHYDROXYACETONE KINASE OPERON REGULATORY PROTEIN-RELATED"/>
    <property type="match status" value="1"/>
</dbReference>
<evidence type="ECO:0000256" key="3">
    <source>
        <dbReference type="ARBA" id="ARBA00023015"/>
    </source>
</evidence>
<dbReference type="STRING" id="1121442.SAMN02745702_02943"/>
<dbReference type="SMART" id="SM00382">
    <property type="entry name" value="AAA"/>
    <property type="match status" value="1"/>
</dbReference>
<dbReference type="OrthoDB" id="9763792at2"/>
<dbReference type="PROSITE" id="PS00676">
    <property type="entry name" value="SIGMA54_INTERACT_2"/>
    <property type="match status" value="1"/>
</dbReference>
<evidence type="ECO:0000313" key="8">
    <source>
        <dbReference type="Proteomes" id="UP000189733"/>
    </source>
</evidence>
<dbReference type="PANTHER" id="PTHR32071">
    <property type="entry name" value="TRANSCRIPTIONAL REGULATORY PROTEIN"/>
    <property type="match status" value="1"/>
</dbReference>
<organism evidence="7 8">
    <name type="scientific">Desulfobaculum bizertense DSM 18034</name>
    <dbReference type="NCBI Taxonomy" id="1121442"/>
    <lineage>
        <taxon>Bacteria</taxon>
        <taxon>Pseudomonadati</taxon>
        <taxon>Thermodesulfobacteriota</taxon>
        <taxon>Desulfovibrionia</taxon>
        <taxon>Desulfovibrionales</taxon>
        <taxon>Desulfovibrionaceae</taxon>
        <taxon>Desulfobaculum</taxon>
    </lineage>
</organism>
<evidence type="ECO:0000256" key="5">
    <source>
        <dbReference type="ARBA" id="ARBA00023163"/>
    </source>
</evidence>
<keyword evidence="1" id="KW-0547">Nucleotide-binding</keyword>
<dbReference type="SUPFAM" id="SSF55781">
    <property type="entry name" value="GAF domain-like"/>
    <property type="match status" value="1"/>
</dbReference>
<evidence type="ECO:0000313" key="7">
    <source>
        <dbReference type="EMBL" id="SKA83979.1"/>
    </source>
</evidence>